<evidence type="ECO:0000259" key="1">
    <source>
        <dbReference type="Pfam" id="PF00561"/>
    </source>
</evidence>
<name>A0A0N7GRV2_SPHMC</name>
<dbReference type="PRINTS" id="PR00111">
    <property type="entry name" value="ABHYDROLASE"/>
</dbReference>
<feature type="domain" description="AB hydrolase-1" evidence="1">
    <location>
        <begin position="165"/>
        <end position="238"/>
    </location>
</feature>
<dbReference type="KEGG" id="smag:AN936_00730"/>
<accession>A0A0N7GRV2</accession>
<gene>
    <name evidence="2" type="ORF">AN936_00730</name>
</gene>
<dbReference type="InterPro" id="IPR000073">
    <property type="entry name" value="AB_hydrolase_1"/>
</dbReference>
<dbReference type="GO" id="GO:0016787">
    <property type="term" value="F:hydrolase activity"/>
    <property type="evidence" value="ECO:0007669"/>
    <property type="project" value="UniProtKB-KW"/>
</dbReference>
<sequence>MDSGMLEAAGAEIYWQAHGAGPAVVLAHGIGGNHAIWYRQLDALSRANRVITFDHRGFGLSRDHDGRGRDAFVDDLAALLDKLGEAKVALVGQSMGAGTCIGFAHRAPERVAALAICDSLHGIVESGEVKAIMDAARTKTAALSQVERVLGVGAQAELAALYRQIASFNAADRHSLTGRFDARPAAELGGKGFPILFLSGVDDILFPIEAVRLVQAEVPGSFLVEVNDAGHSAFLEAPVQFNDTILSLLQMAGHVGKAGAAHSNAAGYVPVGGAA</sequence>
<feature type="domain" description="AB hydrolase-1" evidence="1">
    <location>
        <begin position="22"/>
        <end position="142"/>
    </location>
</feature>
<evidence type="ECO:0000313" key="2">
    <source>
        <dbReference type="EMBL" id="ALH78947.1"/>
    </source>
</evidence>
<dbReference type="PATRIC" id="fig|33050.5.peg.150"/>
<dbReference type="InterPro" id="IPR050471">
    <property type="entry name" value="AB_hydrolase"/>
</dbReference>
<dbReference type="PANTHER" id="PTHR43433:SF5">
    <property type="entry name" value="AB HYDROLASE-1 DOMAIN-CONTAINING PROTEIN"/>
    <property type="match status" value="1"/>
</dbReference>
<evidence type="ECO:0000313" key="3">
    <source>
        <dbReference type="Proteomes" id="UP000058074"/>
    </source>
</evidence>
<dbReference type="AlphaFoldDB" id="A0A0N7GRV2"/>
<dbReference type="Pfam" id="PF00561">
    <property type="entry name" value="Abhydrolase_1"/>
    <property type="match status" value="2"/>
</dbReference>
<protein>
    <submittedName>
        <fullName evidence="2">Alpha/beta hydrolase</fullName>
    </submittedName>
</protein>
<reference evidence="2 3" key="1">
    <citation type="journal article" date="2015" name="Genome Announc.">
        <title>Complete Genome Sequence of Polypropylene Glycol- and Polyethylene Glycol-Degrading Sphingopyxis macrogoltabida Strain EY-1.</title>
        <authorList>
            <person name="Ohtsubo Y."/>
            <person name="Nagata Y."/>
            <person name="Numata M."/>
            <person name="Tsuchikane K."/>
            <person name="Hosoyama A."/>
            <person name="Yamazoe A."/>
            <person name="Tsuda M."/>
            <person name="Fujita N."/>
            <person name="Kawai F."/>
        </authorList>
    </citation>
    <scope>NUCLEOTIDE SEQUENCE [LARGE SCALE GENOMIC DNA]</scope>
    <source>
        <strain evidence="2 3">EY-1</strain>
    </source>
</reference>
<dbReference type="SUPFAM" id="SSF53474">
    <property type="entry name" value="alpha/beta-Hydrolases"/>
    <property type="match status" value="1"/>
</dbReference>
<proteinExistence type="predicted"/>
<dbReference type="OrthoDB" id="8680283at2"/>
<dbReference type="Gene3D" id="3.40.50.1820">
    <property type="entry name" value="alpha/beta hydrolase"/>
    <property type="match status" value="1"/>
</dbReference>
<dbReference type="InterPro" id="IPR029058">
    <property type="entry name" value="AB_hydrolase_fold"/>
</dbReference>
<dbReference type="PANTHER" id="PTHR43433">
    <property type="entry name" value="HYDROLASE, ALPHA/BETA FOLD FAMILY PROTEIN"/>
    <property type="match status" value="1"/>
</dbReference>
<dbReference type="EMBL" id="CP012700">
    <property type="protein sequence ID" value="ALH78947.1"/>
    <property type="molecule type" value="Genomic_DNA"/>
</dbReference>
<keyword evidence="2" id="KW-0378">Hydrolase</keyword>
<dbReference type="Proteomes" id="UP000058074">
    <property type="component" value="Chromosome"/>
</dbReference>
<dbReference type="RefSeq" id="WP_054586464.1">
    <property type="nucleotide sequence ID" value="NZ_CP012700.1"/>
</dbReference>
<organism evidence="2 3">
    <name type="scientific">Sphingopyxis macrogoltabida</name>
    <name type="common">Sphingomonas macrogoltabidus</name>
    <dbReference type="NCBI Taxonomy" id="33050"/>
    <lineage>
        <taxon>Bacteria</taxon>
        <taxon>Pseudomonadati</taxon>
        <taxon>Pseudomonadota</taxon>
        <taxon>Alphaproteobacteria</taxon>
        <taxon>Sphingomonadales</taxon>
        <taxon>Sphingomonadaceae</taxon>
        <taxon>Sphingopyxis</taxon>
    </lineage>
</organism>